<dbReference type="AlphaFoldDB" id="A0A4R2K4N6"/>
<name>A0A4R2K4N6_9PSEU</name>
<gene>
    <name evidence="2" type="ORF">EV192_101530</name>
</gene>
<dbReference type="Proteomes" id="UP000295680">
    <property type="component" value="Unassembled WGS sequence"/>
</dbReference>
<accession>A0A4R2K4N6</accession>
<protein>
    <submittedName>
        <fullName evidence="2">Uncharacterized protein</fullName>
    </submittedName>
</protein>
<keyword evidence="3" id="KW-1185">Reference proteome</keyword>
<feature type="region of interest" description="Disordered" evidence="1">
    <location>
        <begin position="1"/>
        <end position="28"/>
    </location>
</feature>
<evidence type="ECO:0000313" key="3">
    <source>
        <dbReference type="Proteomes" id="UP000295680"/>
    </source>
</evidence>
<evidence type="ECO:0000313" key="2">
    <source>
        <dbReference type="EMBL" id="TCO64748.1"/>
    </source>
</evidence>
<sequence length="205" mass="22628">MTVADLSAPTGQPEPALPTNHNGGANENGRRELRVEPMIALEWSQAIEPHAVLSSIASAVRPSETRRAWVHRAPEDQVLTLYRSAAEVDPELPAPWWLRALAAGALSSRSEGFLLEDRVGKLLDARPGWVFVPWSTEGDTGYWEYMPSERRVDGPAIPTTLILTDRHPGWLDIYPVHGTGKTPDPLAVRGLADLRANLARWESVF</sequence>
<dbReference type="EMBL" id="SLWS01000001">
    <property type="protein sequence ID" value="TCO64748.1"/>
    <property type="molecule type" value="Genomic_DNA"/>
</dbReference>
<reference evidence="2 3" key="1">
    <citation type="submission" date="2019-03" db="EMBL/GenBank/DDBJ databases">
        <title>Genomic Encyclopedia of Type Strains, Phase IV (KMG-IV): sequencing the most valuable type-strain genomes for metagenomic binning, comparative biology and taxonomic classification.</title>
        <authorList>
            <person name="Goeker M."/>
        </authorList>
    </citation>
    <scope>NUCLEOTIDE SEQUENCE [LARGE SCALE GENOMIC DNA]</scope>
    <source>
        <strain evidence="2 3">DSM 45934</strain>
    </source>
</reference>
<organism evidence="2 3">
    <name type="scientific">Actinocrispum wychmicini</name>
    <dbReference type="NCBI Taxonomy" id="1213861"/>
    <lineage>
        <taxon>Bacteria</taxon>
        <taxon>Bacillati</taxon>
        <taxon>Actinomycetota</taxon>
        <taxon>Actinomycetes</taxon>
        <taxon>Pseudonocardiales</taxon>
        <taxon>Pseudonocardiaceae</taxon>
        <taxon>Actinocrispum</taxon>
    </lineage>
</organism>
<proteinExistence type="predicted"/>
<comment type="caution">
    <text evidence="2">The sequence shown here is derived from an EMBL/GenBank/DDBJ whole genome shotgun (WGS) entry which is preliminary data.</text>
</comment>
<evidence type="ECO:0000256" key="1">
    <source>
        <dbReference type="SAM" id="MobiDB-lite"/>
    </source>
</evidence>